<organism evidence="7 8">
    <name type="scientific">Paraphoma chrysanthemicola</name>
    <dbReference type="NCBI Taxonomy" id="798071"/>
    <lineage>
        <taxon>Eukaryota</taxon>
        <taxon>Fungi</taxon>
        <taxon>Dikarya</taxon>
        <taxon>Ascomycota</taxon>
        <taxon>Pezizomycotina</taxon>
        <taxon>Dothideomycetes</taxon>
        <taxon>Pleosporomycetidae</taxon>
        <taxon>Pleosporales</taxon>
        <taxon>Pleosporineae</taxon>
        <taxon>Phaeosphaeriaceae</taxon>
        <taxon>Paraphoma</taxon>
    </lineage>
</organism>
<keyword evidence="1" id="KW-0479">Metal-binding</keyword>
<evidence type="ECO:0000256" key="5">
    <source>
        <dbReference type="SAM" id="MobiDB-lite"/>
    </source>
</evidence>
<evidence type="ECO:0000313" key="7">
    <source>
        <dbReference type="EMBL" id="KAH7093675.1"/>
    </source>
</evidence>
<dbReference type="InterPro" id="IPR017907">
    <property type="entry name" value="Znf_RING_CS"/>
</dbReference>
<evidence type="ECO:0000259" key="6">
    <source>
        <dbReference type="PROSITE" id="PS50089"/>
    </source>
</evidence>
<dbReference type="Proteomes" id="UP000813461">
    <property type="component" value="Unassembled WGS sequence"/>
</dbReference>
<feature type="compositionally biased region" description="Basic and acidic residues" evidence="5">
    <location>
        <begin position="10"/>
        <end position="22"/>
    </location>
</feature>
<reference evidence="7" key="1">
    <citation type="journal article" date="2021" name="Nat. Commun.">
        <title>Genetic determinants of endophytism in the Arabidopsis root mycobiome.</title>
        <authorList>
            <person name="Mesny F."/>
            <person name="Miyauchi S."/>
            <person name="Thiergart T."/>
            <person name="Pickel B."/>
            <person name="Atanasova L."/>
            <person name="Karlsson M."/>
            <person name="Huettel B."/>
            <person name="Barry K.W."/>
            <person name="Haridas S."/>
            <person name="Chen C."/>
            <person name="Bauer D."/>
            <person name="Andreopoulos W."/>
            <person name="Pangilinan J."/>
            <person name="LaButti K."/>
            <person name="Riley R."/>
            <person name="Lipzen A."/>
            <person name="Clum A."/>
            <person name="Drula E."/>
            <person name="Henrissat B."/>
            <person name="Kohler A."/>
            <person name="Grigoriev I.V."/>
            <person name="Martin F.M."/>
            <person name="Hacquard S."/>
        </authorList>
    </citation>
    <scope>NUCLEOTIDE SEQUENCE</scope>
    <source>
        <strain evidence="7">MPI-SDFR-AT-0120</strain>
    </source>
</reference>
<feature type="region of interest" description="Disordered" evidence="5">
    <location>
        <begin position="164"/>
        <end position="225"/>
    </location>
</feature>
<feature type="region of interest" description="Disordered" evidence="5">
    <location>
        <begin position="524"/>
        <end position="564"/>
    </location>
</feature>
<dbReference type="Gene3D" id="3.30.40.10">
    <property type="entry name" value="Zinc/RING finger domain, C3HC4 (zinc finger)"/>
    <property type="match status" value="1"/>
</dbReference>
<feature type="compositionally biased region" description="Polar residues" evidence="5">
    <location>
        <begin position="165"/>
        <end position="195"/>
    </location>
</feature>
<keyword evidence="8" id="KW-1185">Reference proteome</keyword>
<keyword evidence="3" id="KW-0862">Zinc</keyword>
<comment type="caution">
    <text evidence="7">The sequence shown here is derived from an EMBL/GenBank/DDBJ whole genome shotgun (WGS) entry which is preliminary data.</text>
</comment>
<dbReference type="SMART" id="SM00184">
    <property type="entry name" value="RING"/>
    <property type="match status" value="1"/>
</dbReference>
<feature type="region of interest" description="Disordered" evidence="5">
    <location>
        <begin position="1"/>
        <end position="82"/>
    </location>
</feature>
<feature type="region of interest" description="Disordered" evidence="5">
    <location>
        <begin position="624"/>
        <end position="645"/>
    </location>
</feature>
<protein>
    <recommendedName>
        <fullName evidence="6">RING-type domain-containing protein</fullName>
    </recommendedName>
</protein>
<dbReference type="PROSITE" id="PS50089">
    <property type="entry name" value="ZF_RING_2"/>
    <property type="match status" value="1"/>
</dbReference>
<dbReference type="GO" id="GO:0016567">
    <property type="term" value="P:protein ubiquitination"/>
    <property type="evidence" value="ECO:0007669"/>
    <property type="project" value="TreeGrafter"/>
</dbReference>
<dbReference type="OrthoDB" id="3801154at2759"/>
<sequence>MADQNNRAGDGQEQRDTQHYPDRGATTPYPDPSELERLIQFLSVDPHSDPQRPAMSPAYTEGFSRTNYHDPRDQQRVQPPMVGMASPSMPQYPPPRHPAPDPMDDTQLRYSHPYADNASTPDVNRAHPDRFRAMPLHHGQTVTPRSLRVTRAVNEAGISRPSFLGRTNSRVKSTRSNVLEASSGDPSTQGATPQSFAPHPVPGMSTATTRPLTDPRPQAMMTDNGPQISLDRRLESLRRARRGQVVPDVSSTVMHGQHIEEPFPTGGSSTPVNERVVGEEWSRAREPALYDWGSSRASQYTAGNVTSENTGDATRSNVTAEDDPFTAARGRTMLQHLARLQSIREMTNNGLQGRYPEAQPLSRPARVRPPRAQIEHYTPLTPSEVSEDPECSICQNLYDEDHTAIRLQNVSCTHVFCLDCLQKWVNSGMANAHHCPSCRQSISGAVARQEPRRVAFPAEMAGTLPPGLAPELTSGRPLGGVPALTSRARAEGVTRQLGGVPRNNLHHLSTDWRFVSRGAPLALPLTPRPASPPQFGQHQSLFDPGEEESAMRRSQQAPNTRPTRTHTTLDTLFAAHAQQRAEFNSEMLRRLAEDLPLGTDEYLATSAQIGRERTAMMLRQENETTMALQSLPYAPGMPGPRPRRE</sequence>
<dbReference type="GO" id="GO:0061630">
    <property type="term" value="F:ubiquitin protein ligase activity"/>
    <property type="evidence" value="ECO:0007669"/>
    <property type="project" value="TreeGrafter"/>
</dbReference>
<dbReference type="EMBL" id="JAGMVJ010000002">
    <property type="protein sequence ID" value="KAH7093675.1"/>
    <property type="molecule type" value="Genomic_DNA"/>
</dbReference>
<gene>
    <name evidence="7" type="ORF">FB567DRAFT_545006</name>
</gene>
<accession>A0A8K0RFQ6</accession>
<name>A0A8K0RFQ6_9PLEO</name>
<feature type="compositionally biased region" description="Pro residues" evidence="5">
    <location>
        <begin position="635"/>
        <end position="645"/>
    </location>
</feature>
<evidence type="ECO:0000313" key="8">
    <source>
        <dbReference type="Proteomes" id="UP000813461"/>
    </source>
</evidence>
<dbReference type="InterPro" id="IPR013083">
    <property type="entry name" value="Znf_RING/FYVE/PHD"/>
</dbReference>
<evidence type="ECO:0000256" key="1">
    <source>
        <dbReference type="ARBA" id="ARBA00022723"/>
    </source>
</evidence>
<dbReference type="AlphaFoldDB" id="A0A8K0RFQ6"/>
<dbReference type="PROSITE" id="PS00518">
    <property type="entry name" value="ZF_RING_1"/>
    <property type="match status" value="1"/>
</dbReference>
<evidence type="ECO:0000256" key="3">
    <source>
        <dbReference type="ARBA" id="ARBA00022833"/>
    </source>
</evidence>
<dbReference type="GO" id="GO:0008270">
    <property type="term" value="F:zinc ion binding"/>
    <property type="evidence" value="ECO:0007669"/>
    <property type="project" value="UniProtKB-KW"/>
</dbReference>
<keyword evidence="2 4" id="KW-0863">Zinc-finger</keyword>
<dbReference type="PANTHER" id="PTHR45969">
    <property type="entry name" value="RING ZINC FINGER PROTEIN-RELATED"/>
    <property type="match status" value="1"/>
</dbReference>
<dbReference type="PANTHER" id="PTHR45969:SF69">
    <property type="entry name" value="FINGER DOMAIN PROTEIN, PUTATIVE (AFU_ORTHOLOGUE AFUA_3G12190)-RELATED"/>
    <property type="match status" value="1"/>
</dbReference>
<dbReference type="InterPro" id="IPR001841">
    <property type="entry name" value="Znf_RING"/>
</dbReference>
<dbReference type="Pfam" id="PF13639">
    <property type="entry name" value="zf-RING_2"/>
    <property type="match status" value="1"/>
</dbReference>
<dbReference type="SUPFAM" id="SSF57850">
    <property type="entry name" value="RING/U-box"/>
    <property type="match status" value="1"/>
</dbReference>
<feature type="domain" description="RING-type" evidence="6">
    <location>
        <begin position="391"/>
        <end position="439"/>
    </location>
</feature>
<proteinExistence type="predicted"/>
<evidence type="ECO:0000256" key="4">
    <source>
        <dbReference type="PROSITE-ProRule" id="PRU00175"/>
    </source>
</evidence>
<evidence type="ECO:0000256" key="2">
    <source>
        <dbReference type="ARBA" id="ARBA00022771"/>
    </source>
</evidence>